<comment type="subcellular location">
    <subcellularLocation>
        <location evidence="1">Cell membrane</location>
        <topology evidence="1">Multi-pass membrane protein</topology>
    </subcellularLocation>
</comment>
<keyword evidence="2 7" id="KW-0812">Transmembrane</keyword>
<dbReference type="SMART" id="SM00382">
    <property type="entry name" value="AAA"/>
    <property type="match status" value="1"/>
</dbReference>
<feature type="transmembrane region" description="Helical" evidence="7">
    <location>
        <begin position="21"/>
        <end position="43"/>
    </location>
</feature>
<feature type="domain" description="ABC transporter" evidence="8">
    <location>
        <begin position="337"/>
        <end position="580"/>
    </location>
</feature>
<evidence type="ECO:0000256" key="5">
    <source>
        <dbReference type="ARBA" id="ARBA00022989"/>
    </source>
</evidence>
<keyword evidence="6 7" id="KW-0472">Membrane</keyword>
<evidence type="ECO:0000313" key="11">
    <source>
        <dbReference type="Proteomes" id="UP000235658"/>
    </source>
</evidence>
<dbReference type="PANTHER" id="PTHR24221:SF654">
    <property type="entry name" value="ATP-BINDING CASSETTE SUB-FAMILY B MEMBER 6"/>
    <property type="match status" value="1"/>
</dbReference>
<keyword evidence="5 7" id="KW-1133">Transmembrane helix</keyword>
<dbReference type="GO" id="GO:0016887">
    <property type="term" value="F:ATP hydrolysis activity"/>
    <property type="evidence" value="ECO:0007669"/>
    <property type="project" value="InterPro"/>
</dbReference>
<sequence>MKNIFKLLKKINEIHKNFINKFVIFSLIMGILPIFSIIAPKLIIDEIYGQKRLKIIFIIAFLVLIFDLIRGLVNRLNANLLTESFESFFDVYTFKLSEKAIKLPVEKSDSKTVQDEMEKAHYAIFEIFKIYDLFAITINSTITGIFSLIVLMNLSVFVVLVVLILILLNKKIVELIKKNELDYQKNDIPDLRAYRFFVNFSQDHRYFKDIKIYNGEDFILKKSEIFHQKLVKNSSAYYTKNGIYVGLMNVFSNFSILGSLFFLVVKLIEKAISLADFTLYFNSLISLINASKEIQKNYAQVIAFNAQLQSLFDFLNQKEENFDEGKIKKINTENITIKFDNVSFKYPKSNENILENCSFEIKNGETVALVGKNGAGKSTIVKLLCKFYKPTKGNIYLNGININDIDTKTYYKILSPTFQDFRLFPFRISENISANLLGEITNYQREKMDESFYLLNLKSWIDKLVNKEDTFLTFLFSKNSVEPSGGIGQKLALSRSMVHEGKFFIMDEPTSALDPRSEEEIFEKMLDISKGQTSLFISHRLSSTKYADRIIVCDNKKITENGNHEELMKEGGLYKKMYISQAKLYD</sequence>
<dbReference type="PROSITE" id="PS50893">
    <property type="entry name" value="ABC_TRANSPORTER_2"/>
    <property type="match status" value="1"/>
</dbReference>
<organism evidence="10 11">
    <name type="scientific">Anaerococcus hydrogenalis</name>
    <dbReference type="NCBI Taxonomy" id="33029"/>
    <lineage>
        <taxon>Bacteria</taxon>
        <taxon>Bacillati</taxon>
        <taxon>Bacillota</taxon>
        <taxon>Tissierellia</taxon>
        <taxon>Tissierellales</taxon>
        <taxon>Peptoniphilaceae</taxon>
        <taxon>Anaerococcus</taxon>
    </lineage>
</organism>
<proteinExistence type="predicted"/>
<dbReference type="SUPFAM" id="SSF52540">
    <property type="entry name" value="P-loop containing nucleoside triphosphate hydrolases"/>
    <property type="match status" value="1"/>
</dbReference>
<evidence type="ECO:0000256" key="7">
    <source>
        <dbReference type="SAM" id="Phobius"/>
    </source>
</evidence>
<dbReference type="Gene3D" id="3.40.50.300">
    <property type="entry name" value="P-loop containing nucleotide triphosphate hydrolases"/>
    <property type="match status" value="1"/>
</dbReference>
<protein>
    <submittedName>
        <fullName evidence="10">ABC transporter ATP-binding protein</fullName>
    </submittedName>
</protein>
<gene>
    <name evidence="10" type="ORF">CJ192_01515</name>
</gene>
<dbReference type="PANTHER" id="PTHR24221">
    <property type="entry name" value="ATP-BINDING CASSETTE SUB-FAMILY B"/>
    <property type="match status" value="1"/>
</dbReference>
<evidence type="ECO:0000313" key="10">
    <source>
        <dbReference type="EMBL" id="PMC82431.1"/>
    </source>
</evidence>
<evidence type="ECO:0000256" key="3">
    <source>
        <dbReference type="ARBA" id="ARBA00022741"/>
    </source>
</evidence>
<dbReference type="InterPro" id="IPR036640">
    <property type="entry name" value="ABC1_TM_sf"/>
</dbReference>
<dbReference type="Pfam" id="PF00005">
    <property type="entry name" value="ABC_tran"/>
    <property type="match status" value="1"/>
</dbReference>
<dbReference type="InterPro" id="IPR011527">
    <property type="entry name" value="ABC1_TM_dom"/>
</dbReference>
<dbReference type="InterPro" id="IPR027417">
    <property type="entry name" value="P-loop_NTPase"/>
</dbReference>
<dbReference type="EMBL" id="PNHP01000001">
    <property type="protein sequence ID" value="PMC82431.1"/>
    <property type="molecule type" value="Genomic_DNA"/>
</dbReference>
<evidence type="ECO:0000256" key="6">
    <source>
        <dbReference type="ARBA" id="ARBA00023136"/>
    </source>
</evidence>
<dbReference type="GO" id="GO:0005524">
    <property type="term" value="F:ATP binding"/>
    <property type="evidence" value="ECO:0007669"/>
    <property type="project" value="UniProtKB-KW"/>
</dbReference>
<feature type="transmembrane region" description="Helical" evidence="7">
    <location>
        <begin position="242"/>
        <end position="265"/>
    </location>
</feature>
<evidence type="ECO:0000256" key="4">
    <source>
        <dbReference type="ARBA" id="ARBA00022840"/>
    </source>
</evidence>
<reference evidence="10 11" key="1">
    <citation type="submission" date="2017-09" db="EMBL/GenBank/DDBJ databases">
        <title>Bacterial strain isolated from the female urinary microbiota.</title>
        <authorList>
            <person name="Thomas-White K."/>
            <person name="Kumar N."/>
            <person name="Forster S."/>
            <person name="Putonti C."/>
            <person name="Lawley T."/>
            <person name="Wolfe A.J."/>
        </authorList>
    </citation>
    <scope>NUCLEOTIDE SEQUENCE [LARGE SCALE GENOMIC DNA]</scope>
    <source>
        <strain evidence="10 11">UMB0204</strain>
    </source>
</reference>
<feature type="transmembrane region" description="Helical" evidence="7">
    <location>
        <begin position="144"/>
        <end position="168"/>
    </location>
</feature>
<evidence type="ECO:0000256" key="1">
    <source>
        <dbReference type="ARBA" id="ARBA00004651"/>
    </source>
</evidence>
<dbReference type="InterPro" id="IPR003439">
    <property type="entry name" value="ABC_transporter-like_ATP-bd"/>
</dbReference>
<dbReference type="RefSeq" id="WP_102197503.1">
    <property type="nucleotide sequence ID" value="NZ_PNHP01000001.1"/>
</dbReference>
<dbReference type="Proteomes" id="UP000235658">
    <property type="component" value="Unassembled WGS sequence"/>
</dbReference>
<keyword evidence="4 10" id="KW-0067">ATP-binding</keyword>
<dbReference type="AlphaFoldDB" id="A0A2N6UKQ1"/>
<dbReference type="GO" id="GO:0005886">
    <property type="term" value="C:plasma membrane"/>
    <property type="evidence" value="ECO:0007669"/>
    <property type="project" value="UniProtKB-SubCell"/>
</dbReference>
<dbReference type="SUPFAM" id="SSF90123">
    <property type="entry name" value="ABC transporter transmembrane region"/>
    <property type="match status" value="1"/>
</dbReference>
<feature type="transmembrane region" description="Helical" evidence="7">
    <location>
        <begin position="120"/>
        <end position="138"/>
    </location>
</feature>
<dbReference type="PROSITE" id="PS50929">
    <property type="entry name" value="ABC_TM1F"/>
    <property type="match status" value="1"/>
</dbReference>
<dbReference type="GeneID" id="84577853"/>
<name>A0A2N6UKQ1_9FIRM</name>
<keyword evidence="3" id="KW-0547">Nucleotide-binding</keyword>
<evidence type="ECO:0000256" key="2">
    <source>
        <dbReference type="ARBA" id="ARBA00022692"/>
    </source>
</evidence>
<evidence type="ECO:0000259" key="9">
    <source>
        <dbReference type="PROSITE" id="PS50929"/>
    </source>
</evidence>
<dbReference type="InterPro" id="IPR039421">
    <property type="entry name" value="Type_1_exporter"/>
</dbReference>
<dbReference type="Pfam" id="PF00664">
    <property type="entry name" value="ABC_membrane"/>
    <property type="match status" value="1"/>
</dbReference>
<dbReference type="GO" id="GO:0140359">
    <property type="term" value="F:ABC-type transporter activity"/>
    <property type="evidence" value="ECO:0007669"/>
    <property type="project" value="InterPro"/>
</dbReference>
<evidence type="ECO:0000259" key="8">
    <source>
        <dbReference type="PROSITE" id="PS50893"/>
    </source>
</evidence>
<comment type="caution">
    <text evidence="10">The sequence shown here is derived from an EMBL/GenBank/DDBJ whole genome shotgun (WGS) entry which is preliminary data.</text>
</comment>
<dbReference type="Gene3D" id="1.20.1560.10">
    <property type="entry name" value="ABC transporter type 1, transmembrane domain"/>
    <property type="match status" value="1"/>
</dbReference>
<accession>A0A2N6UKQ1</accession>
<feature type="domain" description="ABC transmembrane type-1" evidence="9">
    <location>
        <begin position="23"/>
        <end position="303"/>
    </location>
</feature>
<dbReference type="InterPro" id="IPR003593">
    <property type="entry name" value="AAA+_ATPase"/>
</dbReference>
<feature type="transmembrane region" description="Helical" evidence="7">
    <location>
        <begin position="55"/>
        <end position="73"/>
    </location>
</feature>